<gene>
    <name evidence="2" type="ORF">KR51_00037200</name>
</gene>
<dbReference type="STRING" id="582515.KR51_00037200"/>
<keyword evidence="3" id="KW-1185">Reference proteome</keyword>
<dbReference type="Pfam" id="PF01609">
    <property type="entry name" value="DDE_Tnp_1"/>
    <property type="match status" value="1"/>
</dbReference>
<dbReference type="GO" id="GO:0006313">
    <property type="term" value="P:DNA transposition"/>
    <property type="evidence" value="ECO:0007669"/>
    <property type="project" value="InterPro"/>
</dbReference>
<dbReference type="eggNOG" id="COG3385">
    <property type="taxonomic scope" value="Bacteria"/>
</dbReference>
<dbReference type="RefSeq" id="WP_022609346.1">
    <property type="nucleotide sequence ID" value="NZ_ASSJ01000091.1"/>
</dbReference>
<dbReference type="InterPro" id="IPR012337">
    <property type="entry name" value="RNaseH-like_sf"/>
</dbReference>
<organism evidence="2 3">
    <name type="scientific">Rubidibacter lacunae KORDI 51-2</name>
    <dbReference type="NCBI Taxonomy" id="582515"/>
    <lineage>
        <taxon>Bacteria</taxon>
        <taxon>Bacillati</taxon>
        <taxon>Cyanobacteriota</taxon>
        <taxon>Cyanophyceae</taxon>
        <taxon>Oscillatoriophycideae</taxon>
        <taxon>Chroococcales</taxon>
        <taxon>Aphanothecaceae</taxon>
        <taxon>Rubidibacter</taxon>
    </lineage>
</organism>
<dbReference type="OrthoDB" id="5558563at2"/>
<evidence type="ECO:0000313" key="3">
    <source>
        <dbReference type="Proteomes" id="UP000016960"/>
    </source>
</evidence>
<dbReference type="InParanoid" id="U5DDX1"/>
<evidence type="ECO:0000259" key="1">
    <source>
        <dbReference type="Pfam" id="PF01609"/>
    </source>
</evidence>
<comment type="caution">
    <text evidence="2">The sequence shown here is derived from an EMBL/GenBank/DDBJ whole genome shotgun (WGS) entry which is preliminary data.</text>
</comment>
<name>U5DDX1_9CHRO</name>
<reference evidence="2 3" key="1">
    <citation type="submission" date="2013-05" db="EMBL/GenBank/DDBJ databases">
        <title>Draft genome sequence of Rubidibacter lacunae KORDI 51-2.</title>
        <authorList>
            <person name="Choi D.H."/>
            <person name="Noh J.H."/>
            <person name="Kwon K.-K."/>
            <person name="Lee J.-H."/>
            <person name="Ryu J.-Y."/>
        </authorList>
    </citation>
    <scope>NUCLEOTIDE SEQUENCE [LARGE SCALE GENOMIC DNA]</scope>
    <source>
        <strain evidence="2 3">KORDI 51-2</strain>
    </source>
</reference>
<dbReference type="InterPro" id="IPR002559">
    <property type="entry name" value="Transposase_11"/>
</dbReference>
<dbReference type="GO" id="GO:0003677">
    <property type="term" value="F:DNA binding"/>
    <property type="evidence" value="ECO:0007669"/>
    <property type="project" value="InterPro"/>
</dbReference>
<dbReference type="AlphaFoldDB" id="U5DDX1"/>
<dbReference type="Proteomes" id="UP000016960">
    <property type="component" value="Unassembled WGS sequence"/>
</dbReference>
<evidence type="ECO:0000313" key="2">
    <source>
        <dbReference type="EMBL" id="ERN39826.1"/>
    </source>
</evidence>
<feature type="domain" description="Transposase IS4-like" evidence="1">
    <location>
        <begin position="110"/>
        <end position="287"/>
    </location>
</feature>
<proteinExistence type="predicted"/>
<accession>U5DDX1</accession>
<dbReference type="GO" id="GO:0004803">
    <property type="term" value="F:transposase activity"/>
    <property type="evidence" value="ECO:0007669"/>
    <property type="project" value="InterPro"/>
</dbReference>
<feature type="non-terminal residue" evidence="2">
    <location>
        <position position="287"/>
    </location>
</feature>
<sequence>MPATLLVYRQLFTWLQQHCGYQDLRHLVTLAWMVLGLIGSERLNLTAWEAHIRSRAQQAQSSQRRWHRFLNNPRIRVPALYVPLLLGALRQWQGRRLYLVLDTTVLWNRFCMVHLSVVCCGRAVPLLWKVLEHNSAAVAFPAYRGLLQLAQRILCTFPDVMLLADRGFANQDLLQWLQQSSWHYCLRLPGDVSIHGPYRYPVEVRQLWPKKGEAKLVRDVRLWSQGTYCSHLALANVRGAREPWAVITDETPSLQTFWQYSLRFAVEELFLDSKSGAFELTAVRLRS</sequence>
<protein>
    <recommendedName>
        <fullName evidence="1">Transposase IS4-like domain-containing protein</fullName>
    </recommendedName>
</protein>
<dbReference type="SUPFAM" id="SSF53098">
    <property type="entry name" value="Ribonuclease H-like"/>
    <property type="match status" value="1"/>
</dbReference>
<dbReference type="EMBL" id="ASSJ01000091">
    <property type="protein sequence ID" value="ERN39826.1"/>
    <property type="molecule type" value="Genomic_DNA"/>
</dbReference>